<feature type="chain" id="PRO_5047178309" evidence="1">
    <location>
        <begin position="19"/>
        <end position="180"/>
    </location>
</feature>
<dbReference type="EMBL" id="JAUQSX010000014">
    <property type="protein sequence ID" value="MDO7849036.1"/>
    <property type="molecule type" value="Genomic_DNA"/>
</dbReference>
<feature type="signal peptide" evidence="1">
    <location>
        <begin position="1"/>
        <end position="18"/>
    </location>
</feature>
<evidence type="ECO:0000313" key="2">
    <source>
        <dbReference type="EMBL" id="MDO7849036.1"/>
    </source>
</evidence>
<evidence type="ECO:0000256" key="1">
    <source>
        <dbReference type="SAM" id="SignalP"/>
    </source>
</evidence>
<gene>
    <name evidence="2" type="ORF">Q5H92_21910</name>
</gene>
<sequence>MRRLLLLLALLGTFAAQAQRTPRAAEMSRAAAATDWLTAHLWVREATGNNDGPFIDALCAEGHVAKRSAWCGLTQRKVQVTLKLPIPNGAAKAANWFLDRGRAVPRDSIRKGLCAGIFSPARGEIGHITRVAEVVPPLRKGRPPRGAYCIGGNEGTGRNAGIHRNLYPLSSIYALSNWLH</sequence>
<keyword evidence="1" id="KW-0732">Signal</keyword>
<organism evidence="2 3">
    <name type="scientific">Hymenobacter mellowenesis</name>
    <dbReference type="NCBI Taxonomy" id="3063995"/>
    <lineage>
        <taxon>Bacteria</taxon>
        <taxon>Pseudomonadati</taxon>
        <taxon>Bacteroidota</taxon>
        <taxon>Cytophagia</taxon>
        <taxon>Cytophagales</taxon>
        <taxon>Hymenobacteraceae</taxon>
        <taxon>Hymenobacter</taxon>
    </lineage>
</organism>
<reference evidence="2" key="1">
    <citation type="submission" date="2023-07" db="EMBL/GenBank/DDBJ databases">
        <authorList>
            <person name="Kim M.K."/>
        </authorList>
    </citation>
    <scope>NUCLEOTIDE SEQUENCE</scope>
    <source>
        <strain evidence="2">M29</strain>
    </source>
</reference>
<dbReference type="Proteomes" id="UP001167796">
    <property type="component" value="Unassembled WGS sequence"/>
</dbReference>
<protein>
    <submittedName>
        <fullName evidence="2">Uncharacterized protein</fullName>
    </submittedName>
</protein>
<evidence type="ECO:0000313" key="3">
    <source>
        <dbReference type="Proteomes" id="UP001167796"/>
    </source>
</evidence>
<comment type="caution">
    <text evidence="2">The sequence shown here is derived from an EMBL/GenBank/DDBJ whole genome shotgun (WGS) entry which is preliminary data.</text>
</comment>
<name>A0ABT9AJ99_9BACT</name>
<proteinExistence type="predicted"/>
<keyword evidence="3" id="KW-1185">Reference proteome</keyword>
<dbReference type="RefSeq" id="WP_305013706.1">
    <property type="nucleotide sequence ID" value="NZ_JAUQSX010000014.1"/>
</dbReference>
<accession>A0ABT9AJ99</accession>